<reference evidence="2" key="1">
    <citation type="journal article" date="2021" name="PeerJ">
        <title>Extensive microbial diversity within the chicken gut microbiome revealed by metagenomics and culture.</title>
        <authorList>
            <person name="Gilroy R."/>
            <person name="Ravi A."/>
            <person name="Getino M."/>
            <person name="Pursley I."/>
            <person name="Horton D.L."/>
            <person name="Alikhan N.F."/>
            <person name="Baker D."/>
            <person name="Gharbi K."/>
            <person name="Hall N."/>
            <person name="Watson M."/>
            <person name="Adriaenssens E.M."/>
            <person name="Foster-Nyarko E."/>
            <person name="Jarju S."/>
            <person name="Secka A."/>
            <person name="Antonio M."/>
            <person name="Oren A."/>
            <person name="Chaudhuri R.R."/>
            <person name="La Ragione R."/>
            <person name="Hildebrand F."/>
            <person name="Pallen M.J."/>
        </authorList>
    </citation>
    <scope>NUCLEOTIDE SEQUENCE</scope>
    <source>
        <strain evidence="2">Gambia15-2214</strain>
    </source>
</reference>
<evidence type="ECO:0000313" key="3">
    <source>
        <dbReference type="Proteomes" id="UP000823914"/>
    </source>
</evidence>
<feature type="transmembrane region" description="Helical" evidence="1">
    <location>
        <begin position="48"/>
        <end position="69"/>
    </location>
</feature>
<name>A0A9E2L414_9SPIR</name>
<accession>A0A9E2L414</accession>
<reference evidence="2" key="2">
    <citation type="submission" date="2021-04" db="EMBL/GenBank/DDBJ databases">
        <authorList>
            <person name="Gilroy R."/>
        </authorList>
    </citation>
    <scope>NUCLEOTIDE SEQUENCE</scope>
    <source>
        <strain evidence="2">Gambia15-2214</strain>
    </source>
</reference>
<sequence length="140" mass="15694">MLLKNIFAGYGKLFLSLIKVMGLFLLCGLFALVIVLPLWKFAVSQPQMYTFFVLTLVALGVVFFAFRSIKLFFTKESDTQQLKAHYSRFFLKVGKVVLVFLGVVGVLYLVLINKVALALLLLLLVAFLYGILAFGMGKKD</sequence>
<feature type="transmembrane region" description="Helical" evidence="1">
    <location>
        <begin position="89"/>
        <end position="111"/>
    </location>
</feature>
<proteinExistence type="predicted"/>
<evidence type="ECO:0000256" key="1">
    <source>
        <dbReference type="SAM" id="Phobius"/>
    </source>
</evidence>
<comment type="caution">
    <text evidence="2">The sequence shown here is derived from an EMBL/GenBank/DDBJ whole genome shotgun (WGS) entry which is preliminary data.</text>
</comment>
<feature type="transmembrane region" description="Helical" evidence="1">
    <location>
        <begin position="117"/>
        <end position="137"/>
    </location>
</feature>
<gene>
    <name evidence="2" type="ORF">IAA16_06945</name>
</gene>
<dbReference type="AlphaFoldDB" id="A0A9E2L414"/>
<dbReference type="Proteomes" id="UP000823914">
    <property type="component" value="Unassembled WGS sequence"/>
</dbReference>
<organism evidence="2 3">
    <name type="scientific">Candidatus Treponema excrementipullorum</name>
    <dbReference type="NCBI Taxonomy" id="2838768"/>
    <lineage>
        <taxon>Bacteria</taxon>
        <taxon>Pseudomonadati</taxon>
        <taxon>Spirochaetota</taxon>
        <taxon>Spirochaetia</taxon>
        <taxon>Spirochaetales</taxon>
        <taxon>Treponemataceae</taxon>
        <taxon>Treponema</taxon>
    </lineage>
</organism>
<protein>
    <submittedName>
        <fullName evidence="2">Uncharacterized protein</fullName>
    </submittedName>
</protein>
<keyword evidence="1" id="KW-0812">Transmembrane</keyword>
<evidence type="ECO:0000313" key="2">
    <source>
        <dbReference type="EMBL" id="MBU3850286.1"/>
    </source>
</evidence>
<feature type="transmembrane region" description="Helical" evidence="1">
    <location>
        <begin position="20"/>
        <end position="42"/>
    </location>
</feature>
<keyword evidence="1" id="KW-0472">Membrane</keyword>
<dbReference type="EMBL" id="JAHLFV010000165">
    <property type="protein sequence ID" value="MBU3850286.1"/>
    <property type="molecule type" value="Genomic_DNA"/>
</dbReference>
<keyword evidence="1" id="KW-1133">Transmembrane helix</keyword>